<dbReference type="InterPro" id="IPR001867">
    <property type="entry name" value="OmpR/PhoB-type_DNA-bd"/>
</dbReference>
<dbReference type="SUPFAM" id="SSF46894">
    <property type="entry name" value="C-terminal effector domain of the bipartite response regulators"/>
    <property type="match status" value="1"/>
</dbReference>
<dbReference type="InterPro" id="IPR011006">
    <property type="entry name" value="CheY-like_superfamily"/>
</dbReference>
<dbReference type="InterPro" id="IPR036388">
    <property type="entry name" value="WH-like_DNA-bd_sf"/>
</dbReference>
<evidence type="ECO:0000256" key="4">
    <source>
        <dbReference type="ARBA" id="ARBA00023125"/>
    </source>
</evidence>
<evidence type="ECO:0000313" key="11">
    <source>
        <dbReference type="Proteomes" id="UP001154272"/>
    </source>
</evidence>
<dbReference type="PROSITE" id="PS50110">
    <property type="entry name" value="RESPONSE_REGULATORY"/>
    <property type="match status" value="1"/>
</dbReference>
<dbReference type="Gene3D" id="1.10.10.10">
    <property type="entry name" value="Winged helix-like DNA-binding domain superfamily/Winged helix DNA-binding domain"/>
    <property type="match status" value="1"/>
</dbReference>
<dbReference type="PROSITE" id="PS51755">
    <property type="entry name" value="OMPR_PHOB"/>
    <property type="match status" value="1"/>
</dbReference>
<sequence length="250" mass="28528">MVVINYKELSGVDIMHVLLMGEIFFSEHDFYQELKATGFSIDRVGYDPQILSASRFYDYDMIIVELDALDKQFFATIKLLRSINDKLPMLVVSKKADVELKVQAFQAGVDDYVVIPFATQELLARCKAVLRRSDKVVADRIIKVDQLQINLETREVFVNGNIVRLTGKEYAILEMLILRRGVLISKITILNYLYPEGVDEPDMKIIDVFVCKLRKKLQNAGAGDLISTMWGQGYIFRQSNPAVKDNLHQA</sequence>
<dbReference type="CDD" id="cd00383">
    <property type="entry name" value="trans_reg_C"/>
    <property type="match status" value="1"/>
</dbReference>
<proteinExistence type="predicted"/>
<dbReference type="InterPro" id="IPR039420">
    <property type="entry name" value="WalR-like"/>
</dbReference>
<evidence type="ECO:0000259" key="9">
    <source>
        <dbReference type="PROSITE" id="PS51755"/>
    </source>
</evidence>
<dbReference type="Pfam" id="PF00072">
    <property type="entry name" value="Response_reg"/>
    <property type="match status" value="1"/>
</dbReference>
<keyword evidence="11" id="KW-1185">Reference proteome</keyword>
<evidence type="ECO:0000256" key="1">
    <source>
        <dbReference type="ARBA" id="ARBA00022553"/>
    </source>
</evidence>
<dbReference type="Gene3D" id="3.40.50.2300">
    <property type="match status" value="1"/>
</dbReference>
<dbReference type="Proteomes" id="UP001154272">
    <property type="component" value="Unassembled WGS sequence"/>
</dbReference>
<evidence type="ECO:0000256" key="3">
    <source>
        <dbReference type="ARBA" id="ARBA00023015"/>
    </source>
</evidence>
<protein>
    <submittedName>
        <fullName evidence="10">OmpR family</fullName>
    </submittedName>
</protein>
<dbReference type="EMBL" id="CAMXCH010000003">
    <property type="protein sequence ID" value="CAI3946823.1"/>
    <property type="molecule type" value="Genomic_DNA"/>
</dbReference>
<comment type="caution">
    <text evidence="10">The sequence shown here is derived from an EMBL/GenBank/DDBJ whole genome shotgun (WGS) entry which is preliminary data.</text>
</comment>
<dbReference type="SUPFAM" id="SSF52172">
    <property type="entry name" value="CheY-like"/>
    <property type="match status" value="1"/>
</dbReference>
<feature type="domain" description="OmpR/PhoB-type" evidence="9">
    <location>
        <begin position="139"/>
        <end position="238"/>
    </location>
</feature>
<evidence type="ECO:0000256" key="6">
    <source>
        <dbReference type="PROSITE-ProRule" id="PRU00169"/>
    </source>
</evidence>
<evidence type="ECO:0000313" key="10">
    <source>
        <dbReference type="EMBL" id="CAI3946823.1"/>
    </source>
</evidence>
<dbReference type="PANTHER" id="PTHR48111:SF22">
    <property type="entry name" value="REGULATOR OF RPOS"/>
    <property type="match status" value="1"/>
</dbReference>
<dbReference type="SMART" id="SM00862">
    <property type="entry name" value="Trans_reg_C"/>
    <property type="match status" value="1"/>
</dbReference>
<keyword evidence="3" id="KW-0805">Transcription regulation</keyword>
<evidence type="ECO:0000259" key="8">
    <source>
        <dbReference type="PROSITE" id="PS50110"/>
    </source>
</evidence>
<feature type="domain" description="Response regulatory" evidence="8">
    <location>
        <begin position="16"/>
        <end position="130"/>
    </location>
</feature>
<keyword evidence="2" id="KW-0902">Two-component regulatory system</keyword>
<evidence type="ECO:0000256" key="5">
    <source>
        <dbReference type="ARBA" id="ARBA00023163"/>
    </source>
</evidence>
<organism evidence="10 11">
    <name type="scientific">Commensalibacter papalotli</name>
    <name type="common">ex Botero et al. 2024</name>
    <dbReference type="NCBI Taxonomy" id="2972766"/>
    <lineage>
        <taxon>Bacteria</taxon>
        <taxon>Pseudomonadati</taxon>
        <taxon>Pseudomonadota</taxon>
        <taxon>Alphaproteobacteria</taxon>
        <taxon>Acetobacterales</taxon>
        <taxon>Acetobacteraceae</taxon>
    </lineage>
</organism>
<dbReference type="InterPro" id="IPR016032">
    <property type="entry name" value="Sig_transdc_resp-reg_C-effctor"/>
</dbReference>
<reference evidence="10" key="1">
    <citation type="submission" date="2022-10" db="EMBL/GenBank/DDBJ databases">
        <authorList>
            <person name="Botero Cardona J."/>
        </authorList>
    </citation>
    <scope>NUCLEOTIDE SEQUENCE</scope>
    <source>
        <strain evidence="10">R-83534</strain>
    </source>
</reference>
<gene>
    <name evidence="10" type="ORF">R83534S58_LOCUS1468</name>
</gene>
<evidence type="ECO:0000256" key="2">
    <source>
        <dbReference type="ARBA" id="ARBA00023012"/>
    </source>
</evidence>
<dbReference type="InterPro" id="IPR001789">
    <property type="entry name" value="Sig_transdc_resp-reg_receiver"/>
</dbReference>
<keyword evidence="4 7" id="KW-0238">DNA-binding</keyword>
<feature type="DNA-binding region" description="OmpR/PhoB-type" evidence="7">
    <location>
        <begin position="139"/>
        <end position="238"/>
    </location>
</feature>
<dbReference type="Pfam" id="PF00486">
    <property type="entry name" value="Trans_reg_C"/>
    <property type="match status" value="1"/>
</dbReference>
<keyword evidence="1" id="KW-0597">Phosphoprotein</keyword>
<comment type="caution">
    <text evidence="6">Lacks conserved residue(s) required for the propagation of feature annotation.</text>
</comment>
<keyword evidence="5" id="KW-0804">Transcription</keyword>
<dbReference type="PANTHER" id="PTHR48111">
    <property type="entry name" value="REGULATOR OF RPOS"/>
    <property type="match status" value="1"/>
</dbReference>
<evidence type="ECO:0000256" key="7">
    <source>
        <dbReference type="PROSITE-ProRule" id="PRU01091"/>
    </source>
</evidence>
<accession>A0ABN8WBZ8</accession>
<name>A0ABN8WBZ8_9PROT</name>